<name>A0A1H3PS34_9PROT</name>
<organism evidence="6 7">
    <name type="scientific">Nitrosomonas halophila</name>
    <dbReference type="NCBI Taxonomy" id="44576"/>
    <lineage>
        <taxon>Bacteria</taxon>
        <taxon>Pseudomonadati</taxon>
        <taxon>Pseudomonadota</taxon>
        <taxon>Betaproteobacteria</taxon>
        <taxon>Nitrosomonadales</taxon>
        <taxon>Nitrosomonadaceae</taxon>
        <taxon>Nitrosomonas</taxon>
    </lineage>
</organism>
<keyword evidence="2" id="KW-0963">Cytoplasm</keyword>
<dbReference type="STRING" id="44576.SAMN05421881_11072"/>
<dbReference type="InterPro" id="IPR008622">
    <property type="entry name" value="FliT"/>
</dbReference>
<dbReference type="Proteomes" id="UP000198640">
    <property type="component" value="Unassembled WGS sequence"/>
</dbReference>
<keyword evidence="4" id="KW-0143">Chaperone</keyword>
<evidence type="ECO:0000256" key="3">
    <source>
        <dbReference type="ARBA" id="ARBA00022795"/>
    </source>
</evidence>
<keyword evidence="3" id="KW-1005">Bacterial flagellum biogenesis</keyword>
<evidence type="ECO:0000256" key="1">
    <source>
        <dbReference type="ARBA" id="ARBA00004514"/>
    </source>
</evidence>
<dbReference type="EMBL" id="FNOY01000107">
    <property type="protein sequence ID" value="SDZ03219.1"/>
    <property type="molecule type" value="Genomic_DNA"/>
</dbReference>
<proteinExistence type="predicted"/>
<gene>
    <name evidence="6" type="ORF">SAMN05421881_11072</name>
</gene>
<evidence type="ECO:0000313" key="6">
    <source>
        <dbReference type="EMBL" id="SDZ03219.1"/>
    </source>
</evidence>
<evidence type="ECO:0000256" key="4">
    <source>
        <dbReference type="ARBA" id="ARBA00023186"/>
    </source>
</evidence>
<keyword evidence="6" id="KW-0966">Cell projection</keyword>
<dbReference type="RefSeq" id="WP_090415858.1">
    <property type="nucleotide sequence ID" value="NZ_FNOY01000107.1"/>
</dbReference>
<keyword evidence="6" id="KW-0282">Flagellum</keyword>
<keyword evidence="6" id="KW-0969">Cilium</keyword>
<sequence>MSENHSGKQGAQGMNGERAIAIYEEILGIVDQMLAAAKKSDWDALVSLEHTCKQLVNQLMAQDTSALLDAPQQKKKVALIGQILARDAEIRTLTEPHITHLQNILTHNSRKRLLNQTYQPDQE</sequence>
<keyword evidence="7" id="KW-1185">Reference proteome</keyword>
<evidence type="ECO:0000256" key="5">
    <source>
        <dbReference type="ARBA" id="ARBA00093797"/>
    </source>
</evidence>
<protein>
    <recommendedName>
        <fullName evidence="5">Flagellar protein FliT</fullName>
    </recommendedName>
</protein>
<dbReference type="Gene3D" id="1.20.58.380">
    <property type="entry name" value="Flagellar protein flit"/>
    <property type="match status" value="1"/>
</dbReference>
<dbReference type="Pfam" id="PF05400">
    <property type="entry name" value="FliT"/>
    <property type="match status" value="1"/>
</dbReference>
<dbReference type="OrthoDB" id="8527993at2"/>
<accession>A0A1H3PS34</accession>
<evidence type="ECO:0000313" key="7">
    <source>
        <dbReference type="Proteomes" id="UP000198640"/>
    </source>
</evidence>
<dbReference type="GO" id="GO:0044781">
    <property type="term" value="P:bacterial-type flagellum organization"/>
    <property type="evidence" value="ECO:0007669"/>
    <property type="project" value="UniProtKB-KW"/>
</dbReference>
<reference evidence="6 7" key="1">
    <citation type="submission" date="2016-10" db="EMBL/GenBank/DDBJ databases">
        <authorList>
            <person name="de Groot N.N."/>
        </authorList>
    </citation>
    <scope>NUCLEOTIDE SEQUENCE [LARGE SCALE GENOMIC DNA]</scope>
    <source>
        <strain evidence="6 7">Nm1</strain>
    </source>
</reference>
<evidence type="ECO:0000256" key="2">
    <source>
        <dbReference type="ARBA" id="ARBA00022490"/>
    </source>
</evidence>
<dbReference type="AlphaFoldDB" id="A0A1H3PS34"/>
<comment type="subcellular location">
    <subcellularLocation>
        <location evidence="1">Cytoplasm</location>
        <location evidence="1">Cytosol</location>
    </subcellularLocation>
</comment>